<proteinExistence type="inferred from homology"/>
<sequence>MSAPPVLLLLGAGPNLGTKIPSVFSEAGYKIALVARSLGEGIQENGYYHVRADFSQPECIPEVFEKVKQNVGIPTVVVYNAVQYKLDDAADPLASLAPERVSQFHTAMAVNGTTPLIVIHHAIASFRALPSDTKGKTFIFTGNILNRSAFVNRFCFGTAKATCAYGINFASVIYAKEGFRFYYADERTPAGVPVMREIDGMAAGRVYLEIAESPEQRPWQYTYTKDGVYENFGEKDYLKVRQDKEPEFLKGGRD</sequence>
<comment type="similarity">
    <text evidence="1">Belongs to the short-chain dehydrogenases/reductases (SDR) family.</text>
</comment>
<dbReference type="RefSeq" id="XP_013276032.1">
    <property type="nucleotide sequence ID" value="XM_013420578.1"/>
</dbReference>
<evidence type="ECO:0000313" key="4">
    <source>
        <dbReference type="Proteomes" id="UP000053617"/>
    </source>
</evidence>
<evidence type="ECO:0008006" key="5">
    <source>
        <dbReference type="Google" id="ProtNLM"/>
    </source>
</evidence>
<dbReference type="GeneID" id="25291624"/>
<reference evidence="3 4" key="1">
    <citation type="submission" date="2015-01" db="EMBL/GenBank/DDBJ databases">
        <title>The Genome Sequence of Rhinocladiella mackenzie CBS 650.93.</title>
        <authorList>
            <consortium name="The Broad Institute Genomics Platform"/>
            <person name="Cuomo C."/>
            <person name="de Hoog S."/>
            <person name="Gorbushina A."/>
            <person name="Stielow B."/>
            <person name="Teixiera M."/>
            <person name="Abouelleil A."/>
            <person name="Chapman S.B."/>
            <person name="Priest M."/>
            <person name="Young S.K."/>
            <person name="Wortman J."/>
            <person name="Nusbaum C."/>
            <person name="Birren B."/>
        </authorList>
    </citation>
    <scope>NUCLEOTIDE SEQUENCE [LARGE SCALE GENOMIC DNA]</scope>
    <source>
        <strain evidence="3 4">CBS 650.93</strain>
    </source>
</reference>
<accession>A0A0D2IZR5</accession>
<dbReference type="PANTHER" id="PTHR43669">
    <property type="entry name" value="5-KETO-D-GLUCONATE 5-REDUCTASE"/>
    <property type="match status" value="1"/>
</dbReference>
<evidence type="ECO:0000256" key="2">
    <source>
        <dbReference type="ARBA" id="ARBA00023002"/>
    </source>
</evidence>
<dbReference type="STRING" id="1442369.A0A0D2IZR5"/>
<evidence type="ECO:0000313" key="3">
    <source>
        <dbReference type="EMBL" id="KIX08896.1"/>
    </source>
</evidence>
<dbReference type="GO" id="GO:0016491">
    <property type="term" value="F:oxidoreductase activity"/>
    <property type="evidence" value="ECO:0007669"/>
    <property type="project" value="UniProtKB-KW"/>
</dbReference>
<gene>
    <name evidence="3" type="ORF">Z518_03553</name>
</gene>
<dbReference type="Gene3D" id="3.40.50.720">
    <property type="entry name" value="NAD(P)-binding Rossmann-like Domain"/>
    <property type="match status" value="1"/>
</dbReference>
<organism evidence="3 4">
    <name type="scientific">Rhinocladiella mackenziei CBS 650.93</name>
    <dbReference type="NCBI Taxonomy" id="1442369"/>
    <lineage>
        <taxon>Eukaryota</taxon>
        <taxon>Fungi</taxon>
        <taxon>Dikarya</taxon>
        <taxon>Ascomycota</taxon>
        <taxon>Pezizomycotina</taxon>
        <taxon>Eurotiomycetes</taxon>
        <taxon>Chaetothyriomycetidae</taxon>
        <taxon>Chaetothyriales</taxon>
        <taxon>Herpotrichiellaceae</taxon>
        <taxon>Rhinocladiella</taxon>
    </lineage>
</organism>
<dbReference type="InterPro" id="IPR036291">
    <property type="entry name" value="NAD(P)-bd_dom_sf"/>
</dbReference>
<dbReference type="OrthoDB" id="5336600at2759"/>
<dbReference type="VEuPathDB" id="FungiDB:Z518_03553"/>
<name>A0A0D2IZR5_9EURO</name>
<dbReference type="Proteomes" id="UP000053617">
    <property type="component" value="Unassembled WGS sequence"/>
</dbReference>
<dbReference type="AlphaFoldDB" id="A0A0D2IZR5"/>
<protein>
    <recommendedName>
        <fullName evidence="5">Short-chain dehydrogenase</fullName>
    </recommendedName>
</protein>
<evidence type="ECO:0000256" key="1">
    <source>
        <dbReference type="ARBA" id="ARBA00006484"/>
    </source>
</evidence>
<dbReference type="EMBL" id="KN847476">
    <property type="protein sequence ID" value="KIX08896.1"/>
    <property type="molecule type" value="Genomic_DNA"/>
</dbReference>
<dbReference type="HOGENOM" id="CLU_103010_1_0_1"/>
<keyword evidence="2" id="KW-0560">Oxidoreductase</keyword>
<keyword evidence="4" id="KW-1185">Reference proteome</keyword>
<dbReference type="PANTHER" id="PTHR43669:SF4">
    <property type="entry name" value="SHORT-CHAIN DEHYDROGENASE"/>
    <property type="match status" value="1"/>
</dbReference>
<dbReference type="SUPFAM" id="SSF51735">
    <property type="entry name" value="NAD(P)-binding Rossmann-fold domains"/>
    <property type="match status" value="1"/>
</dbReference>